<dbReference type="RefSeq" id="WP_120402975.1">
    <property type="nucleotide sequence ID" value="NZ_RAXV01000024.1"/>
</dbReference>
<sequence>MIEHIDILKNALIQEFYQLYDYYYEDEIYACTLVFNKYMLIDYLAVSTKRSIFSEEEDRKQYLAPKDQWNVRKWRYRSSPSLDSGLTKFKFILSDYFKSQHSFGNPLLDTPSIDAHNNLDVLLNAFKQAKEALVDSYGLDIDQILFFISLPSQPEIEIQSARFLNPENRLFLNFLKIKEPKITEKQEQNKRFRLSQTDKDMLIDLAQLAEVEPYDYLQVAQSAYLLTLEPHFVDCNIYIQKLVQTIAAMPSGEKGNCAMQKHEILSRISQFYHESYFAQQSADSI</sequence>
<dbReference type="AlphaFoldDB" id="A0A3A8EPV7"/>
<dbReference type="EMBL" id="RAXV01000024">
    <property type="protein sequence ID" value="RKG30433.1"/>
    <property type="molecule type" value="Genomic_DNA"/>
</dbReference>
<proteinExistence type="predicted"/>
<gene>
    <name evidence="1" type="ORF">D7V32_11270</name>
</gene>
<keyword evidence="2" id="KW-1185">Reference proteome</keyword>
<dbReference type="OrthoDB" id="6712252at2"/>
<accession>A0A3A8EPV7</accession>
<name>A0A3A8EPV7_9GAMM</name>
<reference evidence="1 2" key="1">
    <citation type="submission" date="2018-09" db="EMBL/GenBank/DDBJ databases">
        <title>The draft genome of Acinetobacter spp. strains.</title>
        <authorList>
            <person name="Qin J."/>
            <person name="Feng Y."/>
            <person name="Zong Z."/>
        </authorList>
    </citation>
    <scope>NUCLEOTIDE SEQUENCE [LARGE SCALE GENOMIC DNA]</scope>
    <source>
        <strain evidence="1 2">WCHAc060012</strain>
    </source>
</reference>
<comment type="caution">
    <text evidence="1">The sequence shown here is derived from an EMBL/GenBank/DDBJ whole genome shotgun (WGS) entry which is preliminary data.</text>
</comment>
<evidence type="ECO:0000313" key="2">
    <source>
        <dbReference type="Proteomes" id="UP000282388"/>
    </source>
</evidence>
<evidence type="ECO:0000313" key="1">
    <source>
        <dbReference type="EMBL" id="RKG30433.1"/>
    </source>
</evidence>
<dbReference type="Proteomes" id="UP000282388">
    <property type="component" value="Unassembled WGS sequence"/>
</dbReference>
<organism evidence="1 2">
    <name type="scientific">Acinetobacter tianfuensis</name>
    <dbReference type="NCBI Taxonomy" id="2419603"/>
    <lineage>
        <taxon>Bacteria</taxon>
        <taxon>Pseudomonadati</taxon>
        <taxon>Pseudomonadota</taxon>
        <taxon>Gammaproteobacteria</taxon>
        <taxon>Moraxellales</taxon>
        <taxon>Moraxellaceae</taxon>
        <taxon>Acinetobacter</taxon>
    </lineage>
</organism>
<protein>
    <submittedName>
        <fullName evidence="1">DUF4303 domain-containing protein</fullName>
    </submittedName>
</protein>